<dbReference type="RefSeq" id="XP_014181038.1">
    <property type="nucleotide sequence ID" value="XM_014325563.1"/>
</dbReference>
<feature type="binding site" evidence="1">
    <location>
        <position position="141"/>
    </location>
    <ligand>
        <name>Fe cation</name>
        <dbReference type="ChEBI" id="CHEBI:24875"/>
        <label>2</label>
    </ligand>
</feature>
<dbReference type="GO" id="GO:0006744">
    <property type="term" value="P:ubiquinone biosynthetic process"/>
    <property type="evidence" value="ECO:0007669"/>
    <property type="project" value="UniProtKB-UniRule"/>
</dbReference>
<sequence>MFRPTLRVSRALSSHAYLPPTPKGPPTAPGAPAGGAALPISPQPEQHPGTTSSPSLTPEQRRLLEEIVRVDHAGELGANWIYRGQKWGSAVRGDGKTVGQVEHNVRPTALYPVWQGLAWGMGAVTALMGKEAAMACTEAVETVIGEHYDDQLRDLKPVLEENAKKANPDPSLPLLANILEEFRDDELEHLDFAVEEGALKAPGHSLLSAAIGAACKIGITVAQKV</sequence>
<comment type="function">
    <text evidence="1">Catalyzes the hydroxylation of 2-polyprenyl-3-methyl-6-methoxy-1,4-benzoquinol (DMQH2) during ubiquinone biosynthesis. Has also a structural role in the COQ enzyme complex, stabilizing other COQ polypeptides.</text>
</comment>
<dbReference type="CDD" id="cd01042">
    <property type="entry name" value="DMQH"/>
    <property type="match status" value="1"/>
</dbReference>
<dbReference type="GO" id="GO:0031314">
    <property type="term" value="C:extrinsic component of mitochondrial inner membrane"/>
    <property type="evidence" value="ECO:0007669"/>
    <property type="project" value="UniProtKB-UniRule"/>
</dbReference>
<comment type="caution">
    <text evidence="1">Lacks conserved residue(s) required for the propagation of feature annotation.</text>
</comment>
<dbReference type="HOGENOM" id="CLU_071892_0_0_1"/>
<keyword evidence="1" id="KW-0408">Iron</keyword>
<dbReference type="Proteomes" id="UP000002748">
    <property type="component" value="Unassembled WGS sequence"/>
</dbReference>
<keyword evidence="1" id="KW-0496">Mitochondrion</keyword>
<accession>J6F3W2</accession>
<dbReference type="GO" id="GO:0016709">
    <property type="term" value="F:oxidoreductase activity, acting on paired donors, with incorporation or reduction of molecular oxygen, NAD(P)H as one donor, and incorporation of one atom of oxygen"/>
    <property type="evidence" value="ECO:0007669"/>
    <property type="project" value="UniProtKB-UniRule"/>
</dbReference>
<feature type="binding site" evidence="1">
    <location>
        <position position="186"/>
    </location>
    <ligand>
        <name>Fe cation</name>
        <dbReference type="ChEBI" id="CHEBI:24875"/>
        <label>1</label>
    </ligand>
</feature>
<dbReference type="UniPathway" id="UPA00232"/>
<dbReference type="GO" id="GO:0008682">
    <property type="term" value="F:3-demethoxyubiquinol 3-hydroxylase activity"/>
    <property type="evidence" value="ECO:0007669"/>
    <property type="project" value="UniProtKB-EC"/>
</dbReference>
<dbReference type="OrthoDB" id="275371at2759"/>
<protein>
    <recommendedName>
        <fullName evidence="1">5-demethoxyubiquinone hydroxylase, mitochondrial</fullName>
        <shortName evidence="1">DMQ hydroxylase</shortName>
        <ecNumber evidence="1">1.14.99.60</ecNumber>
    </recommendedName>
    <alternativeName>
        <fullName evidence="1">Ubiquinone biosynthesis monooxygenase COQ7</fullName>
    </alternativeName>
</protein>
<comment type="pathway">
    <text evidence="1">Cofactor biosynthesis; ubiquinone biosynthesis.</text>
</comment>
<keyword evidence="1" id="KW-0560">Oxidoreductase</keyword>
<comment type="cofactor">
    <cofactor evidence="1">
        <name>Fe cation</name>
        <dbReference type="ChEBI" id="CHEBI:24875"/>
    </cofactor>
    <text evidence="1">Binds 2 iron ions per subunit.</text>
</comment>
<dbReference type="AlphaFoldDB" id="J6F3W2"/>
<keyword evidence="3" id="KW-0830">Ubiquinone</keyword>
<dbReference type="Pfam" id="PF03232">
    <property type="entry name" value="COQ7"/>
    <property type="match status" value="2"/>
</dbReference>
<name>J6F3W2_TRIAS</name>
<proteinExistence type="inferred from homology"/>
<dbReference type="VEuPathDB" id="FungiDB:A1Q1_00940"/>
<feature type="compositionally biased region" description="Low complexity" evidence="2">
    <location>
        <begin position="30"/>
        <end position="39"/>
    </location>
</feature>
<comment type="caution">
    <text evidence="3">The sequence shown here is derived from an EMBL/GenBank/DDBJ whole genome shotgun (WGS) entry which is preliminary data.</text>
</comment>
<comment type="subcellular location">
    <subcellularLocation>
        <location evidence="1">Mitochondrion inner membrane</location>
        <topology evidence="1">Peripheral membrane protein</topology>
        <orientation evidence="1">Matrix side</orientation>
    </subcellularLocation>
</comment>
<keyword evidence="1" id="KW-0472">Membrane</keyword>
<dbReference type="EMBL" id="ALBS01000144">
    <property type="protein sequence ID" value="EJT49927.1"/>
    <property type="molecule type" value="Genomic_DNA"/>
</dbReference>
<dbReference type="PANTHER" id="PTHR11237:SF4">
    <property type="entry name" value="5-DEMETHOXYUBIQUINONE HYDROXYLASE, MITOCHONDRIAL"/>
    <property type="match status" value="1"/>
</dbReference>
<reference evidence="3 4" key="1">
    <citation type="journal article" date="2012" name="Eukaryot. Cell">
        <title>Draft genome sequence of CBS 2479, the standard type strain of Trichosporon asahii.</title>
        <authorList>
            <person name="Yang R.Y."/>
            <person name="Li H.T."/>
            <person name="Zhu H."/>
            <person name="Zhou G.P."/>
            <person name="Wang M."/>
            <person name="Wang L."/>
        </authorList>
    </citation>
    <scope>NUCLEOTIDE SEQUENCE [LARGE SCALE GENOMIC DNA]</scope>
    <source>
        <strain evidence="4">ATCC 90039 / CBS 2479 / JCM 2466 / KCTC 7840 / NCYC 2677 / UAMH 7654</strain>
    </source>
</reference>
<comment type="catalytic activity">
    <reaction evidence="1">
        <text>a 5-methoxy-2-methyl-3-(all-trans-polyprenyl)benzene-1,4-diol + AH2 + O2 = a 3-demethylubiquinol + A + H2O</text>
        <dbReference type="Rhea" id="RHEA:50908"/>
        <dbReference type="Rhea" id="RHEA-COMP:10859"/>
        <dbReference type="Rhea" id="RHEA-COMP:10914"/>
        <dbReference type="ChEBI" id="CHEBI:13193"/>
        <dbReference type="ChEBI" id="CHEBI:15377"/>
        <dbReference type="ChEBI" id="CHEBI:15379"/>
        <dbReference type="ChEBI" id="CHEBI:17499"/>
        <dbReference type="ChEBI" id="CHEBI:84167"/>
        <dbReference type="ChEBI" id="CHEBI:84422"/>
        <dbReference type="EC" id="1.14.99.60"/>
    </reaction>
</comment>
<gene>
    <name evidence="1" type="primary">COQ7</name>
    <name evidence="3" type="ORF">A1Q1_00940</name>
</gene>
<evidence type="ECO:0000256" key="1">
    <source>
        <dbReference type="HAMAP-Rule" id="MF_03194"/>
    </source>
</evidence>
<feature type="binding site" evidence="1">
    <location>
        <position position="189"/>
    </location>
    <ligand>
        <name>Fe cation</name>
        <dbReference type="ChEBI" id="CHEBI:24875"/>
        <label>2</label>
    </ligand>
</feature>
<dbReference type="PANTHER" id="PTHR11237">
    <property type="entry name" value="COENZYME Q10 BIOSYNTHESIS PROTEIN 7"/>
    <property type="match status" value="1"/>
</dbReference>
<keyword evidence="1" id="KW-0503">Monooxygenase</keyword>
<keyword evidence="1" id="KW-0831">Ubiquinone biosynthesis</keyword>
<evidence type="ECO:0000313" key="4">
    <source>
        <dbReference type="Proteomes" id="UP000002748"/>
    </source>
</evidence>
<organism evidence="3 4">
    <name type="scientific">Trichosporon asahii var. asahii (strain ATCC 90039 / CBS 2479 / JCM 2466 / KCTC 7840 / NBRC 103889/ NCYC 2677 / UAMH 7654)</name>
    <name type="common">Yeast</name>
    <dbReference type="NCBI Taxonomy" id="1186058"/>
    <lineage>
        <taxon>Eukaryota</taxon>
        <taxon>Fungi</taxon>
        <taxon>Dikarya</taxon>
        <taxon>Basidiomycota</taxon>
        <taxon>Agaricomycotina</taxon>
        <taxon>Tremellomycetes</taxon>
        <taxon>Trichosporonales</taxon>
        <taxon>Trichosporonaceae</taxon>
        <taxon>Trichosporon</taxon>
    </lineage>
</organism>
<feature type="region of interest" description="Disordered" evidence="2">
    <location>
        <begin position="13"/>
        <end position="57"/>
    </location>
</feature>
<evidence type="ECO:0000256" key="2">
    <source>
        <dbReference type="SAM" id="MobiDB-lite"/>
    </source>
</evidence>
<feature type="compositionally biased region" description="Polar residues" evidence="2">
    <location>
        <begin position="48"/>
        <end position="57"/>
    </location>
</feature>
<feature type="binding site" evidence="1">
    <location>
        <position position="186"/>
    </location>
    <ligand>
        <name>Fe cation</name>
        <dbReference type="ChEBI" id="CHEBI:24875"/>
        <label>2</label>
    </ligand>
</feature>
<comment type="similarity">
    <text evidence="1">Belongs to the COQ7 family.</text>
</comment>
<dbReference type="KEGG" id="tasa:A1Q1_00940"/>
<keyword evidence="1" id="KW-0479">Metal-binding</keyword>
<feature type="binding site" evidence="1">
    <location>
        <position position="75"/>
    </location>
    <ligand>
        <name>Fe cation</name>
        <dbReference type="ChEBI" id="CHEBI:24875"/>
        <label>1</label>
    </ligand>
</feature>
<dbReference type="GO" id="GO:0046872">
    <property type="term" value="F:metal ion binding"/>
    <property type="evidence" value="ECO:0007669"/>
    <property type="project" value="UniProtKB-KW"/>
</dbReference>
<dbReference type="GeneID" id="25984454"/>
<dbReference type="HAMAP" id="MF_01658">
    <property type="entry name" value="COQ7"/>
    <property type="match status" value="1"/>
</dbReference>
<dbReference type="InterPro" id="IPR011566">
    <property type="entry name" value="Ubq_synth_Coq7"/>
</dbReference>
<dbReference type="EC" id="1.14.99.60" evidence="1"/>
<comment type="subunit">
    <text evidence="1">Component of a multi-subunit COQ enzyme complex, composed of at least COQ3, COQ4, COQ5, COQ6, COQ7 and COQ9.</text>
</comment>
<feature type="compositionally biased region" description="Pro residues" evidence="2">
    <location>
        <begin position="19"/>
        <end position="29"/>
    </location>
</feature>
<keyword evidence="1" id="KW-0999">Mitochondrion inner membrane</keyword>
<evidence type="ECO:0000313" key="3">
    <source>
        <dbReference type="EMBL" id="EJT49927.1"/>
    </source>
</evidence>